<dbReference type="PANTHER" id="PTHR43427">
    <property type="entry name" value="CHLORIDE CHANNEL PROTEIN CLC-E"/>
    <property type="match status" value="1"/>
</dbReference>
<feature type="transmembrane region" description="Helical" evidence="10">
    <location>
        <begin position="166"/>
        <end position="186"/>
    </location>
</feature>
<feature type="transmembrane region" description="Helical" evidence="10">
    <location>
        <begin position="336"/>
        <end position="356"/>
    </location>
</feature>
<evidence type="ECO:0000256" key="10">
    <source>
        <dbReference type="SAM" id="Phobius"/>
    </source>
</evidence>
<dbReference type="PRINTS" id="PR00762">
    <property type="entry name" value="CLCHANNEL"/>
</dbReference>
<dbReference type="AlphaFoldDB" id="L7VWX6"/>
<dbReference type="InterPro" id="IPR014743">
    <property type="entry name" value="Cl-channel_core"/>
</dbReference>
<sequence length="443" mass="45753">MTSEELPDAPPPDDSSLQGLLKLALLAALGGVVTGVLGGLFRLALRYAGQWWEDLLAWCRDLGGVRLLLPVLLAALAVAAARAIVRWSPESAGSGVQRVEAMVRHEGHPAPIRVIPAKFVGGTLALGVGMALGREGPTVQMGAAVGGEVSRRASLDPHDTRTLSSALAGAGLGVAFSAPLGGAVFVLEELDRAIRTRLLVATLVGSSVALATAYLIVGREPVLPVGRVDQGPLWVLPLYVALGALVAVLGMYYNRLIVWNLDLMQRWKGWPPEAKAAVIGALVGLLGVAAPWLVGGGEILADRVLNVDFPFGTLLVILLVRWFLGPLSYSAGTPGGLFAPLLVVGATIGSVLAVGVNTLVPSAGLPVAAFAIVGMSTFFAAVVRSPLTGIVLCVEMTATTAVLVPMLVAAGTAMVVCTMLGSTPIYDVLRERLMRAEAAGDAV</sequence>
<evidence type="ECO:0000256" key="3">
    <source>
        <dbReference type="ARBA" id="ARBA00022692"/>
    </source>
</evidence>
<organism evidence="11">
    <name type="scientific">uncultured bacterium A1Q1_fos_160</name>
    <dbReference type="NCBI Taxonomy" id="1256550"/>
    <lineage>
        <taxon>Bacteria</taxon>
        <taxon>environmental samples</taxon>
    </lineage>
</organism>
<dbReference type="Pfam" id="PF00654">
    <property type="entry name" value="Voltage_CLC"/>
    <property type="match status" value="1"/>
</dbReference>
<proteinExistence type="predicted"/>
<feature type="transmembrane region" description="Helical" evidence="10">
    <location>
        <begin position="401"/>
        <end position="426"/>
    </location>
</feature>
<accession>L7VWX6</accession>
<keyword evidence="2" id="KW-0813">Transport</keyword>
<comment type="subcellular location">
    <subcellularLocation>
        <location evidence="1">Membrane</location>
        <topology evidence="1">Multi-pass membrane protein</topology>
    </subcellularLocation>
</comment>
<dbReference type="GO" id="GO:0034707">
    <property type="term" value="C:chloride channel complex"/>
    <property type="evidence" value="ECO:0007669"/>
    <property type="project" value="UniProtKB-KW"/>
</dbReference>
<keyword evidence="7" id="KW-0869">Chloride channel</keyword>
<dbReference type="Gene3D" id="1.10.3080.10">
    <property type="entry name" value="Clc chloride channel"/>
    <property type="match status" value="1"/>
</dbReference>
<feature type="transmembrane region" description="Helical" evidence="10">
    <location>
        <begin position="65"/>
        <end position="85"/>
    </location>
</feature>
<keyword evidence="8" id="KW-0868">Chloride</keyword>
<dbReference type="PANTHER" id="PTHR43427:SF6">
    <property type="entry name" value="CHLORIDE CHANNEL PROTEIN CLC-E"/>
    <property type="match status" value="1"/>
</dbReference>
<feature type="transmembrane region" description="Helical" evidence="10">
    <location>
        <begin position="307"/>
        <end position="324"/>
    </location>
</feature>
<evidence type="ECO:0000256" key="5">
    <source>
        <dbReference type="ARBA" id="ARBA00023065"/>
    </source>
</evidence>
<dbReference type="SUPFAM" id="SSF81340">
    <property type="entry name" value="Clc chloride channel"/>
    <property type="match status" value="1"/>
</dbReference>
<protein>
    <submittedName>
        <fullName evidence="11">Cl-channel, voltage-gated family protein</fullName>
    </submittedName>
</protein>
<feature type="transmembrane region" description="Helical" evidence="10">
    <location>
        <begin position="274"/>
        <end position="295"/>
    </location>
</feature>
<evidence type="ECO:0000256" key="1">
    <source>
        <dbReference type="ARBA" id="ARBA00004141"/>
    </source>
</evidence>
<keyword evidence="3 10" id="KW-0812">Transmembrane</keyword>
<dbReference type="InterPro" id="IPR001807">
    <property type="entry name" value="ClC"/>
</dbReference>
<feature type="transmembrane region" description="Helical" evidence="10">
    <location>
        <begin position="198"/>
        <end position="217"/>
    </location>
</feature>
<dbReference type="InterPro" id="IPR050368">
    <property type="entry name" value="ClC-type_chloride_channel"/>
</dbReference>
<evidence type="ECO:0000313" key="11">
    <source>
        <dbReference type="EMBL" id="AGC72114.1"/>
    </source>
</evidence>
<reference evidence="11" key="1">
    <citation type="submission" date="2012-09" db="EMBL/GenBank/DDBJ databases">
        <title>Metagenomic Characterization of a Microbial Community in Wastewater Detects High Levels of Antibiotic Resistance.</title>
        <authorList>
            <person name="Abrams M."/>
            <person name="Caldwell A."/>
            <person name="Vandaei E."/>
            <person name="Lee W."/>
            <person name="Perrott J."/>
            <person name="Khan S.Y."/>
            <person name="Ta J."/>
            <person name="Romero D."/>
            <person name="Nguyen V."/>
            <person name="Pourmand N."/>
            <person name="Ouverney C.C."/>
        </authorList>
    </citation>
    <scope>NUCLEOTIDE SEQUENCE</scope>
</reference>
<dbReference type="GO" id="GO:0005254">
    <property type="term" value="F:chloride channel activity"/>
    <property type="evidence" value="ECO:0007669"/>
    <property type="project" value="UniProtKB-KW"/>
</dbReference>
<keyword evidence="5" id="KW-0406">Ion transport</keyword>
<feature type="transmembrane region" description="Helical" evidence="10">
    <location>
        <begin position="20"/>
        <end position="45"/>
    </location>
</feature>
<feature type="transmembrane region" description="Helical" evidence="10">
    <location>
        <begin position="233"/>
        <end position="253"/>
    </location>
</feature>
<evidence type="ECO:0000256" key="9">
    <source>
        <dbReference type="ARBA" id="ARBA00023303"/>
    </source>
</evidence>
<feature type="transmembrane region" description="Helical" evidence="10">
    <location>
        <begin position="368"/>
        <end position="394"/>
    </location>
</feature>
<evidence type="ECO:0000256" key="4">
    <source>
        <dbReference type="ARBA" id="ARBA00022989"/>
    </source>
</evidence>
<evidence type="ECO:0000256" key="7">
    <source>
        <dbReference type="ARBA" id="ARBA00023173"/>
    </source>
</evidence>
<dbReference type="CDD" id="cd01031">
    <property type="entry name" value="EriC"/>
    <property type="match status" value="1"/>
</dbReference>
<keyword evidence="6 10" id="KW-0472">Membrane</keyword>
<evidence type="ECO:0000256" key="2">
    <source>
        <dbReference type="ARBA" id="ARBA00022448"/>
    </source>
</evidence>
<dbReference type="EMBL" id="JX649892">
    <property type="protein sequence ID" value="AGC72114.1"/>
    <property type="molecule type" value="Genomic_DNA"/>
</dbReference>
<keyword evidence="4 10" id="KW-1133">Transmembrane helix</keyword>
<name>L7VWX6_9BACT</name>
<keyword evidence="9" id="KW-0407">Ion channel</keyword>
<evidence type="ECO:0000256" key="6">
    <source>
        <dbReference type="ARBA" id="ARBA00023136"/>
    </source>
</evidence>
<evidence type="ECO:0000256" key="8">
    <source>
        <dbReference type="ARBA" id="ARBA00023214"/>
    </source>
</evidence>